<dbReference type="InterPro" id="IPR002401">
    <property type="entry name" value="Cyt_P450_E_grp-I"/>
</dbReference>
<dbReference type="PANTHER" id="PTHR47947">
    <property type="entry name" value="CYTOCHROME P450 82C3-RELATED"/>
    <property type="match status" value="1"/>
</dbReference>
<dbReference type="STRING" id="4529.A0A0E0RJA1"/>
<dbReference type="GO" id="GO:0016705">
    <property type="term" value="F:oxidoreductase activity, acting on paired donors, with incorporation or reduction of molecular oxygen"/>
    <property type="evidence" value="ECO:0007669"/>
    <property type="project" value="InterPro"/>
</dbReference>
<evidence type="ECO:0000313" key="9">
    <source>
        <dbReference type="EnsemblPlants" id="ORUFI12G18980.1"/>
    </source>
</evidence>
<comment type="similarity">
    <text evidence="8">Belongs to the cytochrome P450 family.</text>
</comment>
<dbReference type="Pfam" id="PF00067">
    <property type="entry name" value="p450"/>
    <property type="match status" value="2"/>
</dbReference>
<dbReference type="Gramene" id="ORUFI12G18980.1">
    <property type="protein sequence ID" value="ORUFI12G18980.1"/>
    <property type="gene ID" value="ORUFI12G18980"/>
</dbReference>
<evidence type="ECO:0000256" key="6">
    <source>
        <dbReference type="ARBA" id="ARBA00023004"/>
    </source>
</evidence>
<accession>A0A0E0RJA1</accession>
<dbReference type="InterPro" id="IPR050651">
    <property type="entry name" value="Plant_Cytochrome_P450_Monoox"/>
</dbReference>
<keyword evidence="6 7" id="KW-0408">Iron</keyword>
<sequence>MEISQAFVFASLLLLLLLTWLLFHLLSYQAPPPNGDGGRRIPSPPALPVVGHLHLLKKPLHRSLAALAARYGGGAGLLLLRFGARPVVLVSSQAAADECFTAHDAALAGRPGLASRRLLTDGCPTIATAGHGARWRHLRRLATVHALCARRLAATSPARDAEARAMAARLYSSSSSSSAASAVVVGVKPAAYGFVASVIMSMVAGERMAEEDVLRFKAITEAGLAAAGAANRQDFLPFLRLLDFGRARRRLAGIAKERHDFGQRIVDEYRRRHRRRLAVAADDFSSSPPRRTVIGDLLRQQESSPESYADEVIRTVCLSLLQAGTDTSASTIEWAMALLLNNPDVLRKATDEIDSVVGMSRLLQEPDLANLPYLRCIITETLRLYPLAPHLVPHEASRDCMVAGHVIARGTMVLVDVYSMQRDPRVWEDPDKFIPERFKGFKVDGSGWMMPFGMGRRKCPGEGLALRTVGMALGVMIQCFQWERVGKKKVDMSEGSGLTMPMAVPLMAMCLPRVEMDLVVVVGVLFLMVAVVVMTRLGDGGAAPSPPAMPVLGHLHLIKKPLHRSLAEVAARVGAAPVVSLRLGARRALLVSTHAAAEECFTACDAAVAGRPRLLAGDVLGYGHTTVVWASHGDHWRALRRLLGVELFSNARLAALAADRRAEVASLVDAVLRDAAAGAAAPR</sequence>
<dbReference type="OMA" id="LTWLLFH"/>
<evidence type="ECO:0008006" key="11">
    <source>
        <dbReference type="Google" id="ProtNLM"/>
    </source>
</evidence>
<keyword evidence="5 8" id="KW-0560">Oxidoreductase</keyword>
<dbReference type="SUPFAM" id="SSF48264">
    <property type="entry name" value="Cytochrome P450"/>
    <property type="match status" value="2"/>
</dbReference>
<dbReference type="FunFam" id="1.10.630.10:FF:000183">
    <property type="entry name" value="Cytochrome P450"/>
    <property type="match status" value="1"/>
</dbReference>
<dbReference type="EnsemblPlants" id="ORUFI12G18980.1">
    <property type="protein sequence ID" value="ORUFI12G18980.1"/>
    <property type="gene ID" value="ORUFI12G18980"/>
</dbReference>
<evidence type="ECO:0000256" key="4">
    <source>
        <dbReference type="ARBA" id="ARBA00022989"/>
    </source>
</evidence>
<keyword evidence="4" id="KW-1133">Transmembrane helix</keyword>
<evidence type="ECO:0000256" key="7">
    <source>
        <dbReference type="PIRSR" id="PIRSR602401-1"/>
    </source>
</evidence>
<name>A0A0E0RJA1_ORYRU</name>
<evidence type="ECO:0000256" key="2">
    <source>
        <dbReference type="ARBA" id="ARBA00022692"/>
    </source>
</evidence>
<dbReference type="PRINTS" id="PR00385">
    <property type="entry name" value="P450"/>
</dbReference>
<dbReference type="PROSITE" id="PS00086">
    <property type="entry name" value="CYTOCHROME_P450"/>
    <property type="match status" value="1"/>
</dbReference>
<dbReference type="PANTHER" id="PTHR47947:SF6">
    <property type="entry name" value="CYTOCHROME P450"/>
    <property type="match status" value="1"/>
</dbReference>
<keyword evidence="3 7" id="KW-0479">Metal-binding</keyword>
<dbReference type="InterPro" id="IPR036396">
    <property type="entry name" value="Cyt_P450_sf"/>
</dbReference>
<dbReference type="HOGENOM" id="CLU_001570_4_0_1"/>
<feature type="binding site" description="axial binding residue" evidence="7">
    <location>
        <position position="459"/>
    </location>
    <ligand>
        <name>heme</name>
        <dbReference type="ChEBI" id="CHEBI:30413"/>
    </ligand>
    <ligandPart>
        <name>Fe</name>
        <dbReference type="ChEBI" id="CHEBI:18248"/>
    </ligandPart>
</feature>
<keyword evidence="1 7" id="KW-0349">Heme</keyword>
<evidence type="ECO:0000256" key="1">
    <source>
        <dbReference type="ARBA" id="ARBA00022617"/>
    </source>
</evidence>
<evidence type="ECO:0000256" key="5">
    <source>
        <dbReference type="ARBA" id="ARBA00023002"/>
    </source>
</evidence>
<organism evidence="9 10">
    <name type="scientific">Oryza rufipogon</name>
    <name type="common">Brownbeard rice</name>
    <name type="synonym">Asian wild rice</name>
    <dbReference type="NCBI Taxonomy" id="4529"/>
    <lineage>
        <taxon>Eukaryota</taxon>
        <taxon>Viridiplantae</taxon>
        <taxon>Streptophyta</taxon>
        <taxon>Embryophyta</taxon>
        <taxon>Tracheophyta</taxon>
        <taxon>Spermatophyta</taxon>
        <taxon>Magnoliopsida</taxon>
        <taxon>Liliopsida</taxon>
        <taxon>Poales</taxon>
        <taxon>Poaceae</taxon>
        <taxon>BOP clade</taxon>
        <taxon>Oryzoideae</taxon>
        <taxon>Oryzeae</taxon>
        <taxon>Oryzinae</taxon>
        <taxon>Oryza</taxon>
    </lineage>
</organism>
<reference evidence="9" key="2">
    <citation type="submission" date="2015-06" db="UniProtKB">
        <authorList>
            <consortium name="EnsemblPlants"/>
        </authorList>
    </citation>
    <scope>IDENTIFICATION</scope>
</reference>
<dbReference type="InterPro" id="IPR001128">
    <property type="entry name" value="Cyt_P450"/>
</dbReference>
<dbReference type="GO" id="GO:0020037">
    <property type="term" value="F:heme binding"/>
    <property type="evidence" value="ECO:0007669"/>
    <property type="project" value="InterPro"/>
</dbReference>
<dbReference type="GO" id="GO:0004497">
    <property type="term" value="F:monooxygenase activity"/>
    <property type="evidence" value="ECO:0007669"/>
    <property type="project" value="UniProtKB-KW"/>
</dbReference>
<dbReference type="eggNOG" id="KOG0156">
    <property type="taxonomic scope" value="Eukaryota"/>
</dbReference>
<reference evidence="10" key="1">
    <citation type="submission" date="2013-06" db="EMBL/GenBank/DDBJ databases">
        <authorList>
            <person name="Zhao Q."/>
        </authorList>
    </citation>
    <scope>NUCLEOTIDE SEQUENCE</scope>
    <source>
        <strain evidence="10">cv. W1943</strain>
    </source>
</reference>
<dbReference type="Gene3D" id="1.10.630.10">
    <property type="entry name" value="Cytochrome P450"/>
    <property type="match status" value="2"/>
</dbReference>
<keyword evidence="2" id="KW-0812">Transmembrane</keyword>
<keyword evidence="10" id="KW-1185">Reference proteome</keyword>
<dbReference type="Proteomes" id="UP000008022">
    <property type="component" value="Unassembled WGS sequence"/>
</dbReference>
<evidence type="ECO:0000256" key="3">
    <source>
        <dbReference type="ARBA" id="ARBA00022723"/>
    </source>
</evidence>
<dbReference type="CDD" id="cd20653">
    <property type="entry name" value="CYP81"/>
    <property type="match status" value="1"/>
</dbReference>
<dbReference type="GO" id="GO:0005506">
    <property type="term" value="F:iron ion binding"/>
    <property type="evidence" value="ECO:0007669"/>
    <property type="project" value="InterPro"/>
</dbReference>
<comment type="cofactor">
    <cofactor evidence="7">
        <name>heme</name>
        <dbReference type="ChEBI" id="CHEBI:30413"/>
    </cofactor>
</comment>
<keyword evidence="4" id="KW-0472">Membrane</keyword>
<dbReference type="InterPro" id="IPR017972">
    <property type="entry name" value="Cyt_P450_CS"/>
</dbReference>
<dbReference type="AlphaFoldDB" id="A0A0E0RJA1"/>
<evidence type="ECO:0000313" key="10">
    <source>
        <dbReference type="Proteomes" id="UP000008022"/>
    </source>
</evidence>
<protein>
    <recommendedName>
        <fullName evidence="11">Cytochrome P450</fullName>
    </recommendedName>
</protein>
<keyword evidence="8" id="KW-0503">Monooxygenase</keyword>
<dbReference type="PRINTS" id="PR00463">
    <property type="entry name" value="EP450I"/>
</dbReference>
<evidence type="ECO:0000256" key="8">
    <source>
        <dbReference type="RuleBase" id="RU000461"/>
    </source>
</evidence>
<proteinExistence type="inferred from homology"/>